<name>A0A367KMB7_RHIST</name>
<dbReference type="OrthoDB" id="2280880at2759"/>
<proteinExistence type="predicted"/>
<dbReference type="AlphaFoldDB" id="A0A367KMB7"/>
<protein>
    <submittedName>
        <fullName evidence="2">Uncharacterized protein</fullName>
    </submittedName>
</protein>
<feature type="compositionally biased region" description="Polar residues" evidence="1">
    <location>
        <begin position="39"/>
        <end position="50"/>
    </location>
</feature>
<feature type="non-terminal residue" evidence="2">
    <location>
        <position position="1"/>
    </location>
</feature>
<accession>A0A367KMB7</accession>
<keyword evidence="3" id="KW-1185">Reference proteome</keyword>
<gene>
    <name evidence="2" type="ORF">CU098_011856</name>
</gene>
<reference evidence="2 3" key="1">
    <citation type="journal article" date="2018" name="G3 (Bethesda)">
        <title>Phylogenetic and Phylogenomic Definition of Rhizopus Species.</title>
        <authorList>
            <person name="Gryganskyi A.P."/>
            <person name="Golan J."/>
            <person name="Dolatabadi S."/>
            <person name="Mondo S."/>
            <person name="Robb S."/>
            <person name="Idnurm A."/>
            <person name="Muszewska A."/>
            <person name="Steczkiewicz K."/>
            <person name="Masonjones S."/>
            <person name="Liao H.L."/>
            <person name="Gajdeczka M.T."/>
            <person name="Anike F."/>
            <person name="Vuek A."/>
            <person name="Anishchenko I.M."/>
            <person name="Voigt K."/>
            <person name="de Hoog G.S."/>
            <person name="Smith M.E."/>
            <person name="Heitman J."/>
            <person name="Vilgalys R."/>
            <person name="Stajich J.E."/>
        </authorList>
    </citation>
    <scope>NUCLEOTIDE SEQUENCE [LARGE SCALE GENOMIC DNA]</scope>
    <source>
        <strain evidence="2 3">LSU 92-RS-03</strain>
    </source>
</reference>
<sequence>IAELKKFLPTTNNDTEEEVNDEQSKIYINATFDGAVQAQSSNNASVNRTSLGKHDIDQSASEMSKRQRKQVVNDNYISSETISDEDDPNSDLFMSESSYVPSEFSEAPWGYVCKMGMPEFDTDDISKMPLDIVDEYLVSLVFEAQELITNHTLFPTDIENHDEAAEAKAMTLPNNVYENIREFRRSIQSRKLYNQPQASINHLELSMNNIICSELNLIASSVASFLSPFFSAYDRVQMEFYAVSWLRPDILIRAEQHGKVVEVACGEVKNINATQEKLNEDKTRVLEIMKRQLHIRLRHAKSSNKAVTFEILVQVSLLRMTMDLVKGVYVYHEQTPFTLPTTYETYAHMDISLELIYSSKVYLEHILIVIKIADNNFRLIAKHC</sequence>
<dbReference type="EMBL" id="PJQM01001069">
    <property type="protein sequence ID" value="RCI03301.1"/>
    <property type="molecule type" value="Genomic_DNA"/>
</dbReference>
<evidence type="ECO:0000313" key="2">
    <source>
        <dbReference type="EMBL" id="RCI03301.1"/>
    </source>
</evidence>
<comment type="caution">
    <text evidence="2">The sequence shown here is derived from an EMBL/GenBank/DDBJ whole genome shotgun (WGS) entry which is preliminary data.</text>
</comment>
<evidence type="ECO:0000256" key="1">
    <source>
        <dbReference type="SAM" id="MobiDB-lite"/>
    </source>
</evidence>
<feature type="region of interest" description="Disordered" evidence="1">
    <location>
        <begin position="39"/>
        <end position="70"/>
    </location>
</feature>
<dbReference type="Proteomes" id="UP000253551">
    <property type="component" value="Unassembled WGS sequence"/>
</dbReference>
<evidence type="ECO:0000313" key="3">
    <source>
        <dbReference type="Proteomes" id="UP000253551"/>
    </source>
</evidence>
<organism evidence="2 3">
    <name type="scientific">Rhizopus stolonifer</name>
    <name type="common">Rhizopus nigricans</name>
    <dbReference type="NCBI Taxonomy" id="4846"/>
    <lineage>
        <taxon>Eukaryota</taxon>
        <taxon>Fungi</taxon>
        <taxon>Fungi incertae sedis</taxon>
        <taxon>Mucoromycota</taxon>
        <taxon>Mucoromycotina</taxon>
        <taxon>Mucoromycetes</taxon>
        <taxon>Mucorales</taxon>
        <taxon>Mucorineae</taxon>
        <taxon>Rhizopodaceae</taxon>
        <taxon>Rhizopus</taxon>
    </lineage>
</organism>